<keyword evidence="2" id="KW-0547">Nucleotide-binding</keyword>
<dbReference type="SUPFAM" id="SSF52540">
    <property type="entry name" value="P-loop containing nucleoside triphosphate hydrolases"/>
    <property type="match status" value="1"/>
</dbReference>
<dbReference type="InterPro" id="IPR007858">
    <property type="entry name" value="Dpy-30_motif"/>
</dbReference>
<keyword evidence="8" id="KW-1185">Reference proteome</keyword>
<evidence type="ECO:0000256" key="1">
    <source>
        <dbReference type="ARBA" id="ARBA00022679"/>
    </source>
</evidence>
<evidence type="ECO:0000256" key="4">
    <source>
        <dbReference type="SAM" id="Coils"/>
    </source>
</evidence>
<reference evidence="7" key="2">
    <citation type="submission" date="2022-10" db="EMBL/GenBank/DDBJ databases">
        <authorList>
            <consortium name="ENA_rothamsted_submissions"/>
            <consortium name="culmorum"/>
            <person name="King R."/>
        </authorList>
    </citation>
    <scope>NUCLEOTIDE SEQUENCE</scope>
</reference>
<organism evidence="7 8">
    <name type="scientific">Phaedon cochleariae</name>
    <name type="common">Mustard beetle</name>
    <dbReference type="NCBI Taxonomy" id="80249"/>
    <lineage>
        <taxon>Eukaryota</taxon>
        <taxon>Metazoa</taxon>
        <taxon>Ecdysozoa</taxon>
        <taxon>Arthropoda</taxon>
        <taxon>Hexapoda</taxon>
        <taxon>Insecta</taxon>
        <taxon>Pterygota</taxon>
        <taxon>Neoptera</taxon>
        <taxon>Endopterygota</taxon>
        <taxon>Coleoptera</taxon>
        <taxon>Polyphaga</taxon>
        <taxon>Cucujiformia</taxon>
        <taxon>Chrysomeloidea</taxon>
        <taxon>Chrysomelidae</taxon>
        <taxon>Chrysomelinae</taxon>
        <taxon>Chrysomelini</taxon>
        <taxon>Phaedon</taxon>
    </lineage>
</organism>
<evidence type="ECO:0000256" key="3">
    <source>
        <dbReference type="ARBA" id="ARBA00022777"/>
    </source>
</evidence>
<dbReference type="InterPro" id="IPR027417">
    <property type="entry name" value="P-loop_NTPase"/>
</dbReference>
<dbReference type="PANTHER" id="PTHR23359">
    <property type="entry name" value="NUCLEOTIDE KINASE"/>
    <property type="match status" value="1"/>
</dbReference>
<keyword evidence="3" id="KW-0418">Kinase</keyword>
<dbReference type="GO" id="GO:0006139">
    <property type="term" value="P:nucleobase-containing compound metabolic process"/>
    <property type="evidence" value="ECO:0007669"/>
    <property type="project" value="InterPro"/>
</dbReference>
<feature type="coiled-coil region" evidence="4">
    <location>
        <begin position="306"/>
        <end position="360"/>
    </location>
</feature>
<dbReference type="AlphaFoldDB" id="A0A9P0DUL9"/>
<dbReference type="Proteomes" id="UP001153737">
    <property type="component" value="Chromosome 4"/>
</dbReference>
<gene>
    <name evidence="7" type="ORF">PHAECO_LOCUS8671</name>
</gene>
<dbReference type="GO" id="GO:0005524">
    <property type="term" value="F:ATP binding"/>
    <property type="evidence" value="ECO:0007669"/>
    <property type="project" value="InterPro"/>
</dbReference>
<sequence length="443" mass="51047">MDETKSLKPLKVIILGPPASGKTKLSELLCQRYGAHYVSVKSMIEETLSELEDNIERARENQRQREKKAAKEKKDEEDEESDVEEEEEELEEEVEEDIDIEDWQEQVKDITTLMAKSEDHKLPDQYLVRLMKAFLAKEACQTRGYVLDGYPKTIQQAKELYGQVAEASKVEEGGKLGIELPGEGAIGEDQKQVGNLVGNANEGIMPNFVVSLEADDDFLCERVMRLPQRLIQGTHYDEVNMLRRLGEFRSNNTDASTVLNFFDEAGIHPILIGLLDEDTEKERDLDCIFNYVCEIFGDPIPGFGLSPEEEDAFRKLEKEQRRLQEEEGNLEKNLLEEKATKDHQDKMERWAETFEKLQKEQEKILAAQSEPLRFYLMKYIFPTVSKGLIEVAKLKPDDPIDFLAEYLFRENPEGKMFDPSYTREGEKILVEFEEEIQPTLSLM</sequence>
<evidence type="ECO:0000313" key="8">
    <source>
        <dbReference type="Proteomes" id="UP001153737"/>
    </source>
</evidence>
<evidence type="ECO:0000313" key="7">
    <source>
        <dbReference type="EMBL" id="CAH1164273.1"/>
    </source>
</evidence>
<feature type="compositionally biased region" description="Basic and acidic residues" evidence="5">
    <location>
        <begin position="57"/>
        <end position="74"/>
    </location>
</feature>
<dbReference type="InterPro" id="IPR000850">
    <property type="entry name" value="Adenylat/UMP-CMP_kin"/>
</dbReference>
<dbReference type="Pfam" id="PF00406">
    <property type="entry name" value="ADK"/>
    <property type="match status" value="1"/>
</dbReference>
<dbReference type="Gene3D" id="1.20.890.10">
    <property type="entry name" value="cAMP-dependent protein kinase regulatory subunit, dimerization-anchoring domain"/>
    <property type="match status" value="1"/>
</dbReference>
<dbReference type="EMBL" id="OU896710">
    <property type="protein sequence ID" value="CAH1164273.1"/>
    <property type="molecule type" value="Genomic_DNA"/>
</dbReference>
<dbReference type="Pfam" id="PF17213">
    <property type="entry name" value="Hydin_ADK"/>
    <property type="match status" value="1"/>
</dbReference>
<keyword evidence="4" id="KW-0175">Coiled coil</keyword>
<evidence type="ECO:0000256" key="5">
    <source>
        <dbReference type="SAM" id="MobiDB-lite"/>
    </source>
</evidence>
<protein>
    <recommendedName>
        <fullName evidence="6">Hydin adenylate kinase-like domain-containing protein</fullName>
    </recommendedName>
</protein>
<dbReference type="InterPro" id="IPR033768">
    <property type="entry name" value="Hydin_ADK"/>
</dbReference>
<evidence type="ECO:0000256" key="2">
    <source>
        <dbReference type="ARBA" id="ARBA00022741"/>
    </source>
</evidence>
<dbReference type="GO" id="GO:0019205">
    <property type="term" value="F:nucleobase-containing compound kinase activity"/>
    <property type="evidence" value="ECO:0007669"/>
    <property type="project" value="InterPro"/>
</dbReference>
<dbReference type="OrthoDB" id="10262413at2759"/>
<proteinExistence type="predicted"/>
<name>A0A9P0DUL9_PHACE</name>
<feature type="region of interest" description="Disordered" evidence="5">
    <location>
        <begin position="57"/>
        <end position="97"/>
    </location>
</feature>
<reference evidence="7" key="1">
    <citation type="submission" date="2022-01" db="EMBL/GenBank/DDBJ databases">
        <authorList>
            <person name="King R."/>
        </authorList>
    </citation>
    <scope>NUCLEOTIDE SEQUENCE</scope>
</reference>
<dbReference type="CDD" id="cd22967">
    <property type="entry name" value="DD_AK7"/>
    <property type="match status" value="1"/>
</dbReference>
<feature type="compositionally biased region" description="Acidic residues" evidence="5">
    <location>
        <begin position="75"/>
        <end position="97"/>
    </location>
</feature>
<feature type="domain" description="Hydin adenylate kinase-like" evidence="6">
    <location>
        <begin position="12"/>
        <end position="91"/>
    </location>
</feature>
<evidence type="ECO:0000259" key="6">
    <source>
        <dbReference type="Pfam" id="PF17213"/>
    </source>
</evidence>
<dbReference type="InterPro" id="IPR047499">
    <property type="entry name" value="DD_AK7"/>
</dbReference>
<accession>A0A9P0DUL9</accession>
<keyword evidence="1" id="KW-0808">Transferase</keyword>
<dbReference type="Pfam" id="PF05186">
    <property type="entry name" value="Dpy-30"/>
    <property type="match status" value="1"/>
</dbReference>
<dbReference type="Gene3D" id="3.40.50.300">
    <property type="entry name" value="P-loop containing nucleotide triphosphate hydrolases"/>
    <property type="match status" value="1"/>
</dbReference>